<evidence type="ECO:0000313" key="3">
    <source>
        <dbReference type="WBParaSite" id="PSAMB.scaffold106size78906.g2107.t1"/>
    </source>
</evidence>
<reference evidence="3" key="1">
    <citation type="submission" date="2022-11" db="UniProtKB">
        <authorList>
            <consortium name="WormBaseParasite"/>
        </authorList>
    </citation>
    <scope>IDENTIFICATION</scope>
</reference>
<dbReference type="Gene3D" id="3.40.50.12780">
    <property type="entry name" value="N-terminal domain of ligase-like"/>
    <property type="match status" value="1"/>
</dbReference>
<feature type="domain" description="Acetyl-coenzyme A synthetase N-terminal" evidence="1">
    <location>
        <begin position="45"/>
        <end position="103"/>
    </location>
</feature>
<accession>A0A914UJX7</accession>
<proteinExistence type="predicted"/>
<dbReference type="PANTHER" id="PTHR42921:SF1">
    <property type="entry name" value="ACETOACETYL-COA SYNTHETASE"/>
    <property type="match status" value="1"/>
</dbReference>
<dbReference type="SUPFAM" id="SSF56801">
    <property type="entry name" value="Acetyl-CoA synthetase-like"/>
    <property type="match status" value="1"/>
</dbReference>
<dbReference type="GO" id="GO:0030729">
    <property type="term" value="F:acetoacetate-CoA ligase activity"/>
    <property type="evidence" value="ECO:0007669"/>
    <property type="project" value="TreeGrafter"/>
</dbReference>
<name>A0A914UJX7_9BILA</name>
<dbReference type="Proteomes" id="UP000887566">
    <property type="component" value="Unplaced"/>
</dbReference>
<dbReference type="WBParaSite" id="PSAMB.scaffold106size78906.g2107.t1">
    <property type="protein sequence ID" value="PSAMB.scaffold106size78906.g2107.t1"/>
    <property type="gene ID" value="PSAMB.scaffold106size78906.g2107"/>
</dbReference>
<sequence>MVALNRVPSEDNAGLLYTPKPDANLAIDRLGAIIERKYATKFASYKDFHKWSVENYADFWSEVLDFTHVRLSEPYTSVVDTSKRIDEVPKWFVGARLNYAENCLLNGKDDKIALYFARKIQFFSTVRLMPQVGHHNV</sequence>
<dbReference type="InterPro" id="IPR032387">
    <property type="entry name" value="ACAS_N"/>
</dbReference>
<dbReference type="Pfam" id="PF16177">
    <property type="entry name" value="ACAS_N"/>
    <property type="match status" value="1"/>
</dbReference>
<dbReference type="PANTHER" id="PTHR42921">
    <property type="entry name" value="ACETOACETYL-COA SYNTHETASE"/>
    <property type="match status" value="1"/>
</dbReference>
<keyword evidence="2" id="KW-1185">Reference proteome</keyword>
<evidence type="ECO:0000313" key="2">
    <source>
        <dbReference type="Proteomes" id="UP000887566"/>
    </source>
</evidence>
<protein>
    <submittedName>
        <fullName evidence="3">Acetyl-coenzyme A synthetase N-terminal domain-containing protein</fullName>
    </submittedName>
</protein>
<dbReference type="InterPro" id="IPR042099">
    <property type="entry name" value="ANL_N_sf"/>
</dbReference>
<organism evidence="2 3">
    <name type="scientific">Plectus sambesii</name>
    <dbReference type="NCBI Taxonomy" id="2011161"/>
    <lineage>
        <taxon>Eukaryota</taxon>
        <taxon>Metazoa</taxon>
        <taxon>Ecdysozoa</taxon>
        <taxon>Nematoda</taxon>
        <taxon>Chromadorea</taxon>
        <taxon>Plectida</taxon>
        <taxon>Plectina</taxon>
        <taxon>Plectoidea</taxon>
        <taxon>Plectidae</taxon>
        <taxon>Plectus</taxon>
    </lineage>
</organism>
<dbReference type="AlphaFoldDB" id="A0A914UJX7"/>
<evidence type="ECO:0000259" key="1">
    <source>
        <dbReference type="Pfam" id="PF16177"/>
    </source>
</evidence>